<protein>
    <submittedName>
        <fullName evidence="3">Uncharacterized protein</fullName>
    </submittedName>
</protein>
<gene>
    <name evidence="3" type="ORF">PsYK624_042430</name>
</gene>
<dbReference type="AlphaFoldDB" id="A0A9P3G5E7"/>
<evidence type="ECO:0000256" key="2">
    <source>
        <dbReference type="SAM" id="SignalP"/>
    </source>
</evidence>
<feature type="region of interest" description="Disordered" evidence="1">
    <location>
        <begin position="126"/>
        <end position="155"/>
    </location>
</feature>
<organism evidence="3 4">
    <name type="scientific">Phanerochaete sordida</name>
    <dbReference type="NCBI Taxonomy" id="48140"/>
    <lineage>
        <taxon>Eukaryota</taxon>
        <taxon>Fungi</taxon>
        <taxon>Dikarya</taxon>
        <taxon>Basidiomycota</taxon>
        <taxon>Agaricomycotina</taxon>
        <taxon>Agaricomycetes</taxon>
        <taxon>Polyporales</taxon>
        <taxon>Phanerochaetaceae</taxon>
        <taxon>Phanerochaete</taxon>
    </lineage>
</organism>
<evidence type="ECO:0000313" key="4">
    <source>
        <dbReference type="Proteomes" id="UP000703269"/>
    </source>
</evidence>
<dbReference type="EMBL" id="BPQB01000008">
    <property type="protein sequence ID" value="GJE88160.1"/>
    <property type="molecule type" value="Genomic_DNA"/>
</dbReference>
<name>A0A9P3G5E7_9APHY</name>
<feature type="signal peptide" evidence="2">
    <location>
        <begin position="1"/>
        <end position="16"/>
    </location>
</feature>
<comment type="caution">
    <text evidence="3">The sequence shown here is derived from an EMBL/GenBank/DDBJ whole genome shotgun (WGS) entry which is preliminary data.</text>
</comment>
<evidence type="ECO:0000313" key="3">
    <source>
        <dbReference type="EMBL" id="GJE88160.1"/>
    </source>
</evidence>
<dbReference type="Proteomes" id="UP000703269">
    <property type="component" value="Unassembled WGS sequence"/>
</dbReference>
<keyword evidence="2" id="KW-0732">Signal</keyword>
<proteinExistence type="predicted"/>
<feature type="chain" id="PRO_5040427003" evidence="2">
    <location>
        <begin position="17"/>
        <end position="383"/>
    </location>
</feature>
<feature type="region of interest" description="Disordered" evidence="1">
    <location>
        <begin position="291"/>
        <end position="328"/>
    </location>
</feature>
<feature type="compositionally biased region" description="Basic residues" evidence="1">
    <location>
        <begin position="126"/>
        <end position="135"/>
    </location>
</feature>
<accession>A0A9P3G5E7</accession>
<reference evidence="3 4" key="1">
    <citation type="submission" date="2021-08" db="EMBL/GenBank/DDBJ databases">
        <title>Draft Genome Sequence of Phanerochaete sordida strain YK-624.</title>
        <authorList>
            <person name="Mori T."/>
            <person name="Dohra H."/>
            <person name="Suzuki T."/>
            <person name="Kawagishi H."/>
            <person name="Hirai H."/>
        </authorList>
    </citation>
    <scope>NUCLEOTIDE SEQUENCE [LARGE SCALE GENOMIC DNA]</scope>
    <source>
        <strain evidence="3 4">YK-624</strain>
    </source>
</reference>
<dbReference type="OrthoDB" id="2804748at2759"/>
<feature type="compositionally biased region" description="Basic residues" evidence="1">
    <location>
        <begin position="145"/>
        <end position="154"/>
    </location>
</feature>
<keyword evidence="4" id="KW-1185">Reference proteome</keyword>
<evidence type="ECO:0000256" key="1">
    <source>
        <dbReference type="SAM" id="MobiDB-lite"/>
    </source>
</evidence>
<sequence>MYSLKLGGLFLPIALLRYPQLSQSPKAAPTISLSSTNVERDGTPQSIIPFPSAPIQCSGVSFSREDVEMEDDALSSSPATDCHLNVARRHSRSYLAASFVHEDEHAMPHGLEEGQSVAQNGVPLRKRKLANKRPKLPSTPAIQPPRKKSKKASKRQAADLQFTVTLHRSLASHLRTFTSYTLAQCAVDAPEDELILRSQDRILVERLWKSLVDQGLQPVPFTPSLSPLSLPPVADPFVLSPERVDHVFQSEPIAVDGLCGLPTPPPSPTSSSAPSAPVFIPPCTAPAKDDFCGRPLPASGTPEHSAGRNTQGNALPTPPPTPPPADAPVLAMSSIVASLILRHRERSAARARSGSACSAGVRAGRSRSPLATYVLVAPSCVSA</sequence>
<feature type="compositionally biased region" description="Pro residues" evidence="1">
    <location>
        <begin position="316"/>
        <end position="326"/>
    </location>
</feature>